<dbReference type="EMBL" id="OX597819">
    <property type="protein sequence ID" value="CAI9724693.1"/>
    <property type="molecule type" value="Genomic_DNA"/>
</dbReference>
<gene>
    <name evidence="1" type="ORF">OCTVUL_1B027955</name>
</gene>
<accession>A0AA36AZU2</accession>
<organism evidence="1 2">
    <name type="scientific">Octopus vulgaris</name>
    <name type="common">Common octopus</name>
    <dbReference type="NCBI Taxonomy" id="6645"/>
    <lineage>
        <taxon>Eukaryota</taxon>
        <taxon>Metazoa</taxon>
        <taxon>Spiralia</taxon>
        <taxon>Lophotrochozoa</taxon>
        <taxon>Mollusca</taxon>
        <taxon>Cephalopoda</taxon>
        <taxon>Coleoidea</taxon>
        <taxon>Octopodiformes</taxon>
        <taxon>Octopoda</taxon>
        <taxon>Incirrata</taxon>
        <taxon>Octopodidae</taxon>
        <taxon>Octopus</taxon>
    </lineage>
</organism>
<name>A0AA36AZU2_OCTVU</name>
<sequence length="77" mass="8407">MLLKIFAATVRSRGGVCSDNDGDEVLQVILVAIVAKPTQHSLSTRISTLIEKLPYDNTKPYEINEARSVYVITQTGG</sequence>
<proteinExistence type="predicted"/>
<reference evidence="1" key="1">
    <citation type="submission" date="2023-08" db="EMBL/GenBank/DDBJ databases">
        <authorList>
            <person name="Alioto T."/>
            <person name="Alioto T."/>
            <person name="Gomez Garrido J."/>
        </authorList>
    </citation>
    <scope>NUCLEOTIDE SEQUENCE</scope>
</reference>
<evidence type="ECO:0000313" key="1">
    <source>
        <dbReference type="EMBL" id="CAI9724693.1"/>
    </source>
</evidence>
<protein>
    <submittedName>
        <fullName evidence="1">Uncharacterized protein</fullName>
    </submittedName>
</protein>
<evidence type="ECO:0000313" key="2">
    <source>
        <dbReference type="Proteomes" id="UP001162480"/>
    </source>
</evidence>
<dbReference type="AlphaFoldDB" id="A0AA36AZU2"/>
<dbReference type="Proteomes" id="UP001162480">
    <property type="component" value="Chromosome 6"/>
</dbReference>
<keyword evidence="2" id="KW-1185">Reference proteome</keyword>